<protein>
    <submittedName>
        <fullName evidence="2">Helix-turn-helix transcriptional regulator</fullName>
    </submittedName>
</protein>
<dbReference type="EMBL" id="BAABHK010000004">
    <property type="protein sequence ID" value="GAA4626145.1"/>
    <property type="molecule type" value="Genomic_DNA"/>
</dbReference>
<dbReference type="InterPro" id="IPR043917">
    <property type="entry name" value="DUF5753"/>
</dbReference>
<name>A0ABP8UBV3_9ACTN</name>
<evidence type="ECO:0000259" key="1">
    <source>
        <dbReference type="Pfam" id="PF19054"/>
    </source>
</evidence>
<evidence type="ECO:0000313" key="2">
    <source>
        <dbReference type="EMBL" id="GAA4626145.1"/>
    </source>
</evidence>
<dbReference type="Proteomes" id="UP001501442">
    <property type="component" value="Unassembled WGS sequence"/>
</dbReference>
<evidence type="ECO:0000313" key="3">
    <source>
        <dbReference type="Proteomes" id="UP001501442"/>
    </source>
</evidence>
<gene>
    <name evidence="2" type="ORF">GCM10023196_033170</name>
</gene>
<reference evidence="3" key="1">
    <citation type="journal article" date="2019" name="Int. J. Syst. Evol. Microbiol.">
        <title>The Global Catalogue of Microorganisms (GCM) 10K type strain sequencing project: providing services to taxonomists for standard genome sequencing and annotation.</title>
        <authorList>
            <consortium name="The Broad Institute Genomics Platform"/>
            <consortium name="The Broad Institute Genome Sequencing Center for Infectious Disease"/>
            <person name="Wu L."/>
            <person name="Ma J."/>
        </authorList>
    </citation>
    <scope>NUCLEOTIDE SEQUENCE [LARGE SCALE GENOMIC DNA]</scope>
    <source>
        <strain evidence="3">JCM 17939</strain>
    </source>
</reference>
<accession>A0ABP8UBV3</accession>
<keyword evidence="3" id="KW-1185">Reference proteome</keyword>
<sequence>MEGDAYGATIAKRRLSRILTDLRLQTGHPANHICDTLTWGRGKVGRFEANAWKRPEMSDIRDLLRVYEADEATRREVEDLAIRAKPRAWWRDSYYQDVFEDGEFPGFEADASEIRTCMPLILPGLLQTEAYIRAQMEVGTRNAEWCERALRGRLRRQAILDRDENAPRLIALITEASLRYRWGSAEERRDQIQHLIKAGQRTNVEIRILRFQDGFHPGMNSLINAFTFPYPDEPPMVYLETDTSAKEVDVNEARSYLDLFERIRSAAVSEAEGSAFLSSLVETME</sequence>
<comment type="caution">
    <text evidence="2">The sequence shown here is derived from an EMBL/GenBank/DDBJ whole genome shotgun (WGS) entry which is preliminary data.</text>
</comment>
<dbReference type="Pfam" id="PF19054">
    <property type="entry name" value="DUF5753"/>
    <property type="match status" value="1"/>
</dbReference>
<dbReference type="RefSeq" id="WP_345431704.1">
    <property type="nucleotide sequence ID" value="NZ_BAABHK010000004.1"/>
</dbReference>
<feature type="domain" description="DUF5753" evidence="1">
    <location>
        <begin position="104"/>
        <end position="278"/>
    </location>
</feature>
<proteinExistence type="predicted"/>
<organism evidence="2 3">
    <name type="scientific">Actinoallomurus vinaceus</name>
    <dbReference type="NCBI Taxonomy" id="1080074"/>
    <lineage>
        <taxon>Bacteria</taxon>
        <taxon>Bacillati</taxon>
        <taxon>Actinomycetota</taxon>
        <taxon>Actinomycetes</taxon>
        <taxon>Streptosporangiales</taxon>
        <taxon>Thermomonosporaceae</taxon>
        <taxon>Actinoallomurus</taxon>
    </lineage>
</organism>